<keyword evidence="7 12" id="KW-0479">Metal-binding</keyword>
<dbReference type="Pfam" id="PF01475">
    <property type="entry name" value="FUR"/>
    <property type="match status" value="1"/>
</dbReference>
<comment type="caution">
    <text evidence="15">The sequence shown here is derived from an EMBL/GenBank/DDBJ whole genome shotgun (WGS) entry which is preliminary data.</text>
</comment>
<dbReference type="Gene3D" id="1.10.10.10">
    <property type="entry name" value="Winged helix-like DNA-binding domain superfamily/Winged helix DNA-binding domain"/>
    <property type="match status" value="1"/>
</dbReference>
<evidence type="ECO:0000256" key="3">
    <source>
        <dbReference type="ARBA" id="ARBA00011738"/>
    </source>
</evidence>
<evidence type="ECO:0000256" key="10">
    <source>
        <dbReference type="ARBA" id="ARBA00023125"/>
    </source>
</evidence>
<evidence type="ECO:0000256" key="1">
    <source>
        <dbReference type="ARBA" id="ARBA00004496"/>
    </source>
</evidence>
<dbReference type="PANTHER" id="PTHR33202:SF2">
    <property type="entry name" value="FERRIC UPTAKE REGULATION PROTEIN"/>
    <property type="match status" value="1"/>
</dbReference>
<dbReference type="GO" id="GO:0008270">
    <property type="term" value="F:zinc ion binding"/>
    <property type="evidence" value="ECO:0007669"/>
    <property type="project" value="TreeGrafter"/>
</dbReference>
<feature type="binding site" evidence="13">
    <location>
        <position position="88"/>
    </location>
    <ligand>
        <name>Fe cation</name>
        <dbReference type="ChEBI" id="CHEBI:24875"/>
    </ligand>
</feature>
<dbReference type="Proteomes" id="UP000295565">
    <property type="component" value="Unassembled WGS sequence"/>
</dbReference>
<feature type="binding site" evidence="12">
    <location>
        <position position="134"/>
    </location>
    <ligand>
        <name>Zn(2+)</name>
        <dbReference type="ChEBI" id="CHEBI:29105"/>
    </ligand>
</feature>
<evidence type="ECO:0000313" key="15">
    <source>
        <dbReference type="EMBL" id="TCK59058.1"/>
    </source>
</evidence>
<gene>
    <name evidence="14" type="primary">fur</name>
    <name evidence="15" type="ORF">EV690_1222</name>
</gene>
<keyword evidence="10 14" id="KW-0238">DNA-binding</keyword>
<evidence type="ECO:0000256" key="9">
    <source>
        <dbReference type="ARBA" id="ARBA00023015"/>
    </source>
</evidence>
<evidence type="ECO:0000256" key="4">
    <source>
        <dbReference type="ARBA" id="ARBA00020910"/>
    </source>
</evidence>
<keyword evidence="16" id="KW-1185">Reference proteome</keyword>
<comment type="cofactor">
    <cofactor evidence="12">
        <name>Zn(2+)</name>
        <dbReference type="ChEBI" id="CHEBI:29105"/>
    </cofactor>
    <text evidence="12">Binds 1 zinc ion per subunit.</text>
</comment>
<dbReference type="PANTHER" id="PTHR33202">
    <property type="entry name" value="ZINC UPTAKE REGULATION PROTEIN"/>
    <property type="match status" value="1"/>
</dbReference>
<feature type="binding site" evidence="12">
    <location>
        <position position="132"/>
    </location>
    <ligand>
        <name>Zn(2+)</name>
        <dbReference type="ChEBI" id="CHEBI:29105"/>
    </ligand>
</feature>
<sequence length="143" mass="16145">MTETELLIKKVGLKVTSARVKILTMLEFANPRHLSAEDIYKQLLDEGETLGLATVYRVLNQFADTGLVTRHNFEGNSAIFERASGHHDHLICQSCGKIIEFNDPVIDTRLEEIAKEYHLKLTTKDLALFGKCQCEDHNSSNDN</sequence>
<dbReference type="GO" id="GO:0003700">
    <property type="term" value="F:DNA-binding transcription factor activity"/>
    <property type="evidence" value="ECO:0007669"/>
    <property type="project" value="UniProtKB-UniRule"/>
</dbReference>
<dbReference type="GO" id="GO:1900705">
    <property type="term" value="P:negative regulation of siderophore biosynthetic process"/>
    <property type="evidence" value="ECO:0007669"/>
    <property type="project" value="TreeGrafter"/>
</dbReference>
<keyword evidence="6 14" id="KW-0678">Repressor</keyword>
<dbReference type="SUPFAM" id="SSF46785">
    <property type="entry name" value="Winged helix' DNA-binding domain"/>
    <property type="match status" value="1"/>
</dbReference>
<evidence type="ECO:0000313" key="16">
    <source>
        <dbReference type="Proteomes" id="UP000295565"/>
    </source>
</evidence>
<dbReference type="RefSeq" id="WP_131911993.1">
    <property type="nucleotide sequence ID" value="NZ_OU594967.1"/>
</dbReference>
<comment type="subcellular location">
    <subcellularLocation>
        <location evidence="1 14">Cytoplasm</location>
    </subcellularLocation>
</comment>
<keyword evidence="5 14" id="KW-0963">Cytoplasm</keyword>
<dbReference type="GO" id="GO:0045892">
    <property type="term" value="P:negative regulation of DNA-templated transcription"/>
    <property type="evidence" value="ECO:0007669"/>
    <property type="project" value="TreeGrafter"/>
</dbReference>
<evidence type="ECO:0000256" key="14">
    <source>
        <dbReference type="RuleBase" id="RU364037"/>
    </source>
</evidence>
<evidence type="ECO:0000256" key="7">
    <source>
        <dbReference type="ARBA" id="ARBA00022723"/>
    </source>
</evidence>
<evidence type="ECO:0000256" key="12">
    <source>
        <dbReference type="PIRSR" id="PIRSR602481-1"/>
    </source>
</evidence>
<organism evidence="15 16">
    <name type="scientific">Celerinatantimonas diazotrophica</name>
    <dbReference type="NCBI Taxonomy" id="412034"/>
    <lineage>
        <taxon>Bacteria</taxon>
        <taxon>Pseudomonadati</taxon>
        <taxon>Pseudomonadota</taxon>
        <taxon>Gammaproteobacteria</taxon>
        <taxon>Celerinatantimonadaceae</taxon>
        <taxon>Celerinatantimonas</taxon>
    </lineage>
</organism>
<dbReference type="InterPro" id="IPR002481">
    <property type="entry name" value="FUR"/>
</dbReference>
<evidence type="ECO:0000256" key="13">
    <source>
        <dbReference type="PIRSR" id="PIRSR602481-2"/>
    </source>
</evidence>
<dbReference type="NCBIfam" id="NF006999">
    <property type="entry name" value="PRK09462.1"/>
    <property type="match status" value="1"/>
</dbReference>
<accession>A0A4R1K4K4</accession>
<dbReference type="Gene3D" id="3.30.1490.190">
    <property type="match status" value="1"/>
</dbReference>
<comment type="cofactor">
    <cofactor evidence="13">
        <name>Mn(2+)</name>
        <dbReference type="ChEBI" id="CHEBI:29035"/>
    </cofactor>
    <cofactor evidence="13">
        <name>Fe(2+)</name>
        <dbReference type="ChEBI" id="CHEBI:29033"/>
    </cofactor>
    <text evidence="13">Binds 1 Mn(2+) or Fe(2+) ion per subunit.</text>
</comment>
<keyword evidence="11 14" id="KW-0804">Transcription</keyword>
<reference evidence="15 16" key="1">
    <citation type="submission" date="2019-03" db="EMBL/GenBank/DDBJ databases">
        <title>Genomic Encyclopedia of Type Strains, Phase IV (KMG-IV): sequencing the most valuable type-strain genomes for metagenomic binning, comparative biology and taxonomic classification.</title>
        <authorList>
            <person name="Goeker M."/>
        </authorList>
    </citation>
    <scope>NUCLEOTIDE SEQUENCE [LARGE SCALE GENOMIC DNA]</scope>
    <source>
        <strain evidence="15 16">DSM 18577</strain>
    </source>
</reference>
<comment type="subunit">
    <text evidence="3 14">Homodimer.</text>
</comment>
<evidence type="ECO:0000256" key="8">
    <source>
        <dbReference type="ARBA" id="ARBA00022833"/>
    </source>
</evidence>
<protein>
    <recommendedName>
        <fullName evidence="4 14">Ferric uptake regulation protein</fullName>
    </recommendedName>
</protein>
<keyword evidence="13 14" id="KW-0408">Iron</keyword>
<name>A0A4R1K4K4_9GAMM</name>
<dbReference type="InterPro" id="IPR036390">
    <property type="entry name" value="WH_DNA-bd_sf"/>
</dbReference>
<feature type="binding site" evidence="12">
    <location>
        <position position="95"/>
    </location>
    <ligand>
        <name>Zn(2+)</name>
        <dbReference type="ChEBI" id="CHEBI:29105"/>
    </ligand>
</feature>
<evidence type="ECO:0000256" key="2">
    <source>
        <dbReference type="ARBA" id="ARBA00007957"/>
    </source>
</evidence>
<keyword evidence="9 14" id="KW-0805">Transcription regulation</keyword>
<evidence type="ECO:0000256" key="5">
    <source>
        <dbReference type="ARBA" id="ARBA00022490"/>
    </source>
</evidence>
<feature type="binding site" evidence="13">
    <location>
        <position position="86"/>
    </location>
    <ligand>
        <name>Fe cation</name>
        <dbReference type="ChEBI" id="CHEBI:24875"/>
    </ligand>
</feature>
<dbReference type="GO" id="GO:0000976">
    <property type="term" value="F:transcription cis-regulatory region binding"/>
    <property type="evidence" value="ECO:0007669"/>
    <property type="project" value="TreeGrafter"/>
</dbReference>
<dbReference type="InterPro" id="IPR043135">
    <property type="entry name" value="Fur_C"/>
</dbReference>
<dbReference type="AlphaFoldDB" id="A0A4R1K4K4"/>
<feature type="binding site" evidence="12">
    <location>
        <position position="92"/>
    </location>
    <ligand>
        <name>Zn(2+)</name>
        <dbReference type="ChEBI" id="CHEBI:29105"/>
    </ligand>
</feature>
<dbReference type="GO" id="GO:0005829">
    <property type="term" value="C:cytosol"/>
    <property type="evidence" value="ECO:0007669"/>
    <property type="project" value="TreeGrafter"/>
</dbReference>
<comment type="similarity">
    <text evidence="2 14">Belongs to the Fur family.</text>
</comment>
<evidence type="ECO:0000256" key="11">
    <source>
        <dbReference type="ARBA" id="ARBA00023163"/>
    </source>
</evidence>
<proteinExistence type="inferred from homology"/>
<dbReference type="FunFam" id="1.10.10.10:FF:000007">
    <property type="entry name" value="Ferric uptake regulation protein"/>
    <property type="match status" value="1"/>
</dbReference>
<evidence type="ECO:0000256" key="6">
    <source>
        <dbReference type="ARBA" id="ARBA00022491"/>
    </source>
</evidence>
<dbReference type="OrthoDB" id="8659436at2"/>
<dbReference type="EMBL" id="SMGD01000011">
    <property type="protein sequence ID" value="TCK59058.1"/>
    <property type="molecule type" value="Genomic_DNA"/>
</dbReference>
<keyword evidence="8 12" id="KW-0862">Zinc</keyword>
<dbReference type="CDD" id="cd07153">
    <property type="entry name" value="Fur_like"/>
    <property type="match status" value="1"/>
</dbReference>
<dbReference type="InterPro" id="IPR036388">
    <property type="entry name" value="WH-like_DNA-bd_sf"/>
</dbReference>